<name>A0A068NR39_FIMGI</name>
<gene>
    <name evidence="1" type="ORF">OP10G_2538</name>
</gene>
<evidence type="ECO:0000313" key="2">
    <source>
        <dbReference type="Proteomes" id="UP000027982"/>
    </source>
</evidence>
<sequence length="103" mass="11167">MPIAFLGVNPGDLGVVNKPSEVKVRIWNPHLRPVDVVTPPVLGGCTADSNTLRKVAPLTSIEVAFPVHFTNQNPGHHIGTVHVRVSDGADQITFVKEIPYQIQ</sequence>
<organism evidence="1 2">
    <name type="scientific">Fimbriimonas ginsengisoli Gsoil 348</name>
    <dbReference type="NCBI Taxonomy" id="661478"/>
    <lineage>
        <taxon>Bacteria</taxon>
        <taxon>Bacillati</taxon>
        <taxon>Armatimonadota</taxon>
        <taxon>Fimbriimonadia</taxon>
        <taxon>Fimbriimonadales</taxon>
        <taxon>Fimbriimonadaceae</taxon>
        <taxon>Fimbriimonas</taxon>
    </lineage>
</organism>
<dbReference type="KEGG" id="fgi:OP10G_2538"/>
<protein>
    <submittedName>
        <fullName evidence="1">Uncharacterized protein</fullName>
    </submittedName>
</protein>
<reference evidence="1 2" key="1">
    <citation type="journal article" date="2014" name="PLoS ONE">
        <title>The first complete genome sequence of the class fimbriimonadia in the phylum armatimonadetes.</title>
        <authorList>
            <person name="Hu Z.Y."/>
            <person name="Wang Y.Z."/>
            <person name="Im W.T."/>
            <person name="Wang S.Y."/>
            <person name="Zhao G.P."/>
            <person name="Zheng H.J."/>
            <person name="Quan Z.X."/>
        </authorList>
    </citation>
    <scope>NUCLEOTIDE SEQUENCE [LARGE SCALE GENOMIC DNA]</scope>
    <source>
        <strain evidence="1">Gsoil 348</strain>
    </source>
</reference>
<dbReference type="HOGENOM" id="CLU_2259616_0_0_0"/>
<accession>A0A068NR39</accession>
<dbReference type="STRING" id="661478.OP10G_2538"/>
<dbReference type="AlphaFoldDB" id="A0A068NR39"/>
<evidence type="ECO:0000313" key="1">
    <source>
        <dbReference type="EMBL" id="AIE85906.1"/>
    </source>
</evidence>
<keyword evidence="2" id="KW-1185">Reference proteome</keyword>
<dbReference type="EMBL" id="CP007139">
    <property type="protein sequence ID" value="AIE85906.1"/>
    <property type="molecule type" value="Genomic_DNA"/>
</dbReference>
<proteinExistence type="predicted"/>
<dbReference type="Proteomes" id="UP000027982">
    <property type="component" value="Chromosome"/>
</dbReference>